<feature type="non-terminal residue" evidence="2">
    <location>
        <position position="121"/>
    </location>
</feature>
<reference evidence="2" key="1">
    <citation type="submission" date="2023-07" db="EMBL/GenBank/DDBJ databases">
        <authorList>
            <person name="Stuckert A."/>
        </authorList>
    </citation>
    <scope>NUCLEOTIDE SEQUENCE</scope>
</reference>
<keyword evidence="3" id="KW-1185">Reference proteome</keyword>
<comment type="caution">
    <text evidence="2">The sequence shown here is derived from an EMBL/GenBank/DDBJ whole genome shotgun (WGS) entry which is preliminary data.</text>
</comment>
<evidence type="ECO:0000313" key="3">
    <source>
        <dbReference type="Proteomes" id="UP001176940"/>
    </source>
</evidence>
<evidence type="ECO:0000313" key="2">
    <source>
        <dbReference type="EMBL" id="CAJ0949512.1"/>
    </source>
</evidence>
<protein>
    <submittedName>
        <fullName evidence="2">Uncharacterized protein</fullName>
    </submittedName>
</protein>
<sequence>MFVNSELSGFPMCSQAVEFGKYAGAPIRESAGDVLYELLQCIKNHRQGLVKQSFFSQCERKNPHLQRQICISTNPLPPAPTQNNGQDVPLNLCQRTQGHKPGKGSAEDIDYLDGKIKGAEV</sequence>
<name>A0ABN9LSE4_9NEOB</name>
<dbReference type="EMBL" id="CAUEEQ010030235">
    <property type="protein sequence ID" value="CAJ0949512.1"/>
    <property type="molecule type" value="Genomic_DNA"/>
</dbReference>
<proteinExistence type="predicted"/>
<gene>
    <name evidence="2" type="ORF">RIMI_LOCUS12630014</name>
</gene>
<evidence type="ECO:0000256" key="1">
    <source>
        <dbReference type="SAM" id="MobiDB-lite"/>
    </source>
</evidence>
<accession>A0ABN9LSE4</accession>
<organism evidence="2 3">
    <name type="scientific">Ranitomeya imitator</name>
    <name type="common">mimic poison frog</name>
    <dbReference type="NCBI Taxonomy" id="111125"/>
    <lineage>
        <taxon>Eukaryota</taxon>
        <taxon>Metazoa</taxon>
        <taxon>Chordata</taxon>
        <taxon>Craniata</taxon>
        <taxon>Vertebrata</taxon>
        <taxon>Euteleostomi</taxon>
        <taxon>Amphibia</taxon>
        <taxon>Batrachia</taxon>
        <taxon>Anura</taxon>
        <taxon>Neobatrachia</taxon>
        <taxon>Hyloidea</taxon>
        <taxon>Dendrobatidae</taxon>
        <taxon>Dendrobatinae</taxon>
        <taxon>Ranitomeya</taxon>
    </lineage>
</organism>
<dbReference type="Proteomes" id="UP001176940">
    <property type="component" value="Unassembled WGS sequence"/>
</dbReference>
<feature type="region of interest" description="Disordered" evidence="1">
    <location>
        <begin position="72"/>
        <end position="109"/>
    </location>
</feature>